<sequence length="74" mass="8129">MAVIQNGFVQLGFSRFPAEFKATRLGGILFASKDQLKACAAAGAGKILLSGDRALEVVFDEFSEDWPYLRFKLT</sequence>
<organism evidence="1 2">
    <name type="scientific">Pseudooceanicola nitratireducens</name>
    <dbReference type="NCBI Taxonomy" id="517719"/>
    <lineage>
        <taxon>Bacteria</taxon>
        <taxon>Pseudomonadati</taxon>
        <taxon>Pseudomonadota</taxon>
        <taxon>Alphaproteobacteria</taxon>
        <taxon>Rhodobacterales</taxon>
        <taxon>Paracoccaceae</taxon>
        <taxon>Pseudooceanicola</taxon>
    </lineage>
</organism>
<evidence type="ECO:0000313" key="1">
    <source>
        <dbReference type="EMBL" id="SFC55868.1"/>
    </source>
</evidence>
<name>A0A1I1KAZ5_9RHOB</name>
<dbReference type="AlphaFoldDB" id="A0A1I1KAZ5"/>
<reference evidence="1 2" key="1">
    <citation type="submission" date="2016-10" db="EMBL/GenBank/DDBJ databases">
        <authorList>
            <person name="de Groot N.N."/>
        </authorList>
    </citation>
    <scope>NUCLEOTIDE SEQUENCE [LARGE SCALE GENOMIC DNA]</scope>
    <source>
        <strain evidence="1 2">DSM 29619</strain>
    </source>
</reference>
<evidence type="ECO:0000313" key="2">
    <source>
        <dbReference type="Proteomes" id="UP000231644"/>
    </source>
</evidence>
<gene>
    <name evidence="1" type="ORF">SAMN05421762_1336</name>
</gene>
<dbReference type="EMBL" id="FOLX01000001">
    <property type="protein sequence ID" value="SFC55868.1"/>
    <property type="molecule type" value="Genomic_DNA"/>
</dbReference>
<dbReference type="RefSeq" id="WP_093452451.1">
    <property type="nucleotide sequence ID" value="NZ_CP051251.1"/>
</dbReference>
<protein>
    <submittedName>
        <fullName evidence="1">Uncharacterized protein</fullName>
    </submittedName>
</protein>
<proteinExistence type="predicted"/>
<dbReference type="Proteomes" id="UP000231644">
    <property type="component" value="Unassembled WGS sequence"/>
</dbReference>
<accession>A0A1I1KAZ5</accession>
<keyword evidence="2" id="KW-1185">Reference proteome</keyword>